<evidence type="ECO:0000313" key="2">
    <source>
        <dbReference type="EMBL" id="KAJ7714746.1"/>
    </source>
</evidence>
<evidence type="ECO:0000256" key="1">
    <source>
        <dbReference type="ARBA" id="ARBA00023002"/>
    </source>
</evidence>
<dbReference type="Gene3D" id="3.40.50.720">
    <property type="entry name" value="NAD(P)-binding Rossmann-like Domain"/>
    <property type="match status" value="1"/>
</dbReference>
<organism evidence="2 3">
    <name type="scientific">Mycena metata</name>
    <dbReference type="NCBI Taxonomy" id="1033252"/>
    <lineage>
        <taxon>Eukaryota</taxon>
        <taxon>Fungi</taxon>
        <taxon>Dikarya</taxon>
        <taxon>Basidiomycota</taxon>
        <taxon>Agaricomycotina</taxon>
        <taxon>Agaricomycetes</taxon>
        <taxon>Agaricomycetidae</taxon>
        <taxon>Agaricales</taxon>
        <taxon>Marasmiineae</taxon>
        <taxon>Mycenaceae</taxon>
        <taxon>Mycena</taxon>
    </lineage>
</organism>
<keyword evidence="1" id="KW-0560">Oxidoreductase</keyword>
<dbReference type="EMBL" id="JARKIB010000320">
    <property type="protein sequence ID" value="KAJ7714746.1"/>
    <property type="molecule type" value="Genomic_DNA"/>
</dbReference>
<keyword evidence="3" id="KW-1185">Reference proteome</keyword>
<dbReference type="AlphaFoldDB" id="A0AAD7H8Q8"/>
<proteinExistence type="predicted"/>
<protein>
    <recommendedName>
        <fullName evidence="4">NAD(P)-binding protein</fullName>
    </recommendedName>
</protein>
<name>A0AAD7H8Q8_9AGAR</name>
<evidence type="ECO:0008006" key="4">
    <source>
        <dbReference type="Google" id="ProtNLM"/>
    </source>
</evidence>
<dbReference type="PRINTS" id="PR00081">
    <property type="entry name" value="GDHRDH"/>
</dbReference>
<dbReference type="Proteomes" id="UP001215598">
    <property type="component" value="Unassembled WGS sequence"/>
</dbReference>
<sequence length="335" mass="36249">MGQTLSFLFKFLGDQLFAKLPETHADLTGRTFLVTGSNTGIGLGLATHLARLQPAQLILAVRDLNKGEAAKEAIITQTGFQGSLEVWELDMADFASVKQFAERANTTLKRLDGVNLNAGINVWKWGITVDGWERTLQINALATGLLAVLLLPLLQATARLSAPQTDTSRTPPHLTITGSSGMFVADFPEKSAQKILETLNTESKSGIMDRYFTTKLFNLFLAREIANLSHTNGVVVNVVDPGLCTSEIGRDLGLPWFVLWMIGKISWTAEHGALNLLYAILLPTPPGDFIAACAVTPPPSWTLTKAGLDVQGKVWSEMVQLWKGIAPEVSGIVAV</sequence>
<comment type="caution">
    <text evidence="2">The sequence shown here is derived from an EMBL/GenBank/DDBJ whole genome shotgun (WGS) entry which is preliminary data.</text>
</comment>
<dbReference type="InterPro" id="IPR002347">
    <property type="entry name" value="SDR_fam"/>
</dbReference>
<dbReference type="Pfam" id="PF00106">
    <property type="entry name" value="adh_short"/>
    <property type="match status" value="1"/>
</dbReference>
<reference evidence="2" key="1">
    <citation type="submission" date="2023-03" db="EMBL/GenBank/DDBJ databases">
        <title>Massive genome expansion in bonnet fungi (Mycena s.s.) driven by repeated elements and novel gene families across ecological guilds.</title>
        <authorList>
            <consortium name="Lawrence Berkeley National Laboratory"/>
            <person name="Harder C.B."/>
            <person name="Miyauchi S."/>
            <person name="Viragh M."/>
            <person name="Kuo A."/>
            <person name="Thoen E."/>
            <person name="Andreopoulos B."/>
            <person name="Lu D."/>
            <person name="Skrede I."/>
            <person name="Drula E."/>
            <person name="Henrissat B."/>
            <person name="Morin E."/>
            <person name="Kohler A."/>
            <person name="Barry K."/>
            <person name="LaButti K."/>
            <person name="Morin E."/>
            <person name="Salamov A."/>
            <person name="Lipzen A."/>
            <person name="Mereny Z."/>
            <person name="Hegedus B."/>
            <person name="Baldrian P."/>
            <person name="Stursova M."/>
            <person name="Weitz H."/>
            <person name="Taylor A."/>
            <person name="Grigoriev I.V."/>
            <person name="Nagy L.G."/>
            <person name="Martin F."/>
            <person name="Kauserud H."/>
        </authorList>
    </citation>
    <scope>NUCLEOTIDE SEQUENCE</scope>
    <source>
        <strain evidence="2">CBHHK182m</strain>
    </source>
</reference>
<dbReference type="SUPFAM" id="SSF51735">
    <property type="entry name" value="NAD(P)-binding Rossmann-fold domains"/>
    <property type="match status" value="1"/>
</dbReference>
<dbReference type="PANTHER" id="PTHR43157">
    <property type="entry name" value="PHOSPHATIDYLINOSITOL-GLYCAN BIOSYNTHESIS CLASS F PROTEIN-RELATED"/>
    <property type="match status" value="1"/>
</dbReference>
<evidence type="ECO:0000313" key="3">
    <source>
        <dbReference type="Proteomes" id="UP001215598"/>
    </source>
</evidence>
<dbReference type="PANTHER" id="PTHR43157:SF31">
    <property type="entry name" value="PHOSPHATIDYLINOSITOL-GLYCAN BIOSYNTHESIS CLASS F PROTEIN"/>
    <property type="match status" value="1"/>
</dbReference>
<dbReference type="InterPro" id="IPR036291">
    <property type="entry name" value="NAD(P)-bd_dom_sf"/>
</dbReference>
<gene>
    <name evidence="2" type="ORF">B0H16DRAFT_1742461</name>
</gene>
<dbReference type="GO" id="GO:0016491">
    <property type="term" value="F:oxidoreductase activity"/>
    <property type="evidence" value="ECO:0007669"/>
    <property type="project" value="UniProtKB-KW"/>
</dbReference>
<accession>A0AAD7H8Q8</accession>